<organism evidence="2 3">
    <name type="scientific">Sphingobium psychrophilum</name>
    <dbReference type="NCBI Taxonomy" id="2728834"/>
    <lineage>
        <taxon>Bacteria</taxon>
        <taxon>Pseudomonadati</taxon>
        <taxon>Pseudomonadota</taxon>
        <taxon>Alphaproteobacteria</taxon>
        <taxon>Sphingomonadales</taxon>
        <taxon>Sphingomonadaceae</taxon>
        <taxon>Sphingobium</taxon>
    </lineage>
</organism>
<evidence type="ECO:0000259" key="1">
    <source>
        <dbReference type="SMART" id="SM00974"/>
    </source>
</evidence>
<keyword evidence="3" id="KW-1185">Reference proteome</keyword>
<comment type="caution">
    <text evidence="2">The sequence shown here is derived from an EMBL/GenBank/DDBJ whole genome shotgun (WGS) entry which is preliminary data.</text>
</comment>
<proteinExistence type="predicted"/>
<protein>
    <submittedName>
        <fullName evidence="2">GIY-YIG nuclease family protein</fullName>
    </submittedName>
</protein>
<dbReference type="AlphaFoldDB" id="A0A7X9ZT43"/>
<reference evidence="2 3" key="1">
    <citation type="submission" date="2020-04" db="EMBL/GenBank/DDBJ databases">
        <title>Sphingobium sp. AR-3-1 isolated from Arctic soil.</title>
        <authorList>
            <person name="Dahal R.H."/>
            <person name="Chaudhary D.K."/>
        </authorList>
    </citation>
    <scope>NUCLEOTIDE SEQUENCE [LARGE SCALE GENOMIC DNA]</scope>
    <source>
        <strain evidence="2 3">AR-3-1</strain>
    </source>
</reference>
<sequence>MGDVRASHRLTDEQLAAARNSCKSTPRTSYKRAVYFAAADDGPIKIGATCDVGRRLRELRTKSKQDLRLLAAVDGGMFAEMLYHSRFAAHRLHGEWFVRHPDILAEIARLNPPRPTTTRAHDGVSII</sequence>
<feature type="domain" description="Bacteriophage T5 Orf172 DNA-binding" evidence="1">
    <location>
        <begin position="38"/>
        <end position="110"/>
    </location>
</feature>
<dbReference type="EMBL" id="JABBFV010000012">
    <property type="protein sequence ID" value="NML11618.1"/>
    <property type="molecule type" value="Genomic_DNA"/>
</dbReference>
<dbReference type="RefSeq" id="WP_169574065.1">
    <property type="nucleotide sequence ID" value="NZ_JABBFV010000012.1"/>
</dbReference>
<name>A0A7X9ZT43_9SPHN</name>
<dbReference type="SMART" id="SM00974">
    <property type="entry name" value="T5orf172"/>
    <property type="match status" value="1"/>
</dbReference>
<gene>
    <name evidence="2" type="ORF">HHL08_15920</name>
</gene>
<evidence type="ECO:0000313" key="3">
    <source>
        <dbReference type="Proteomes" id="UP000519023"/>
    </source>
</evidence>
<dbReference type="InterPro" id="IPR018306">
    <property type="entry name" value="Phage_T5_Orf172_DNA-bd"/>
</dbReference>
<accession>A0A7X9ZT43</accession>
<evidence type="ECO:0000313" key="2">
    <source>
        <dbReference type="EMBL" id="NML11618.1"/>
    </source>
</evidence>
<dbReference type="Pfam" id="PF13455">
    <property type="entry name" value="MUG113"/>
    <property type="match status" value="1"/>
</dbReference>
<dbReference type="Proteomes" id="UP000519023">
    <property type="component" value="Unassembled WGS sequence"/>
</dbReference>